<sequence>MHLVINSYGATLIRENGLFVIQTEEGKQSFPPDMVKSISISKAARITSDAIILAIHHQVDVLFVSDTGNPEGRVWSVKYGSISNIRRAQLNFLYSPAVIP</sequence>
<name>A0A1G5X4D0_9BACT</name>
<evidence type="ECO:0000256" key="2">
    <source>
        <dbReference type="ARBA" id="ARBA00022723"/>
    </source>
</evidence>
<dbReference type="Pfam" id="PF01867">
    <property type="entry name" value="Cas_Cas1"/>
    <property type="match status" value="1"/>
</dbReference>
<dbReference type="AlphaFoldDB" id="A0A1G5X4D0"/>
<keyword evidence="3" id="KW-0255">Endonuclease</keyword>
<keyword evidence="2" id="KW-0479">Metal-binding</keyword>
<proteinExistence type="predicted"/>
<dbReference type="GO" id="GO:0016787">
    <property type="term" value="F:hydrolase activity"/>
    <property type="evidence" value="ECO:0007669"/>
    <property type="project" value="UniProtKB-KW"/>
</dbReference>
<dbReference type="GO" id="GO:0004519">
    <property type="term" value="F:endonuclease activity"/>
    <property type="evidence" value="ECO:0007669"/>
    <property type="project" value="UniProtKB-KW"/>
</dbReference>
<keyword evidence="8" id="KW-1185">Reference proteome</keyword>
<evidence type="ECO:0000313" key="8">
    <source>
        <dbReference type="Proteomes" id="UP000198756"/>
    </source>
</evidence>
<keyword evidence="6" id="KW-0051">Antiviral defense</keyword>
<organism evidence="7 8">
    <name type="scientific">Algoriphagus alkaliphilus</name>
    <dbReference type="NCBI Taxonomy" id="279824"/>
    <lineage>
        <taxon>Bacteria</taxon>
        <taxon>Pseudomonadati</taxon>
        <taxon>Bacteroidota</taxon>
        <taxon>Cytophagia</taxon>
        <taxon>Cytophagales</taxon>
        <taxon>Cyclobacteriaceae</taxon>
        <taxon>Algoriphagus</taxon>
    </lineage>
</organism>
<keyword evidence="1" id="KW-0540">Nuclease</keyword>
<keyword evidence="5" id="KW-0460">Magnesium</keyword>
<gene>
    <name evidence="7" type="ORF">SAMN03080617_01519</name>
</gene>
<evidence type="ECO:0000256" key="1">
    <source>
        <dbReference type="ARBA" id="ARBA00022722"/>
    </source>
</evidence>
<evidence type="ECO:0000256" key="4">
    <source>
        <dbReference type="ARBA" id="ARBA00022801"/>
    </source>
</evidence>
<dbReference type="EMBL" id="FMXE01000008">
    <property type="protein sequence ID" value="SDA64435.1"/>
    <property type="molecule type" value="Genomic_DNA"/>
</dbReference>
<dbReference type="InterPro" id="IPR042211">
    <property type="entry name" value="CRISPR-assoc_Cas1_N"/>
</dbReference>
<dbReference type="GO" id="GO:0043571">
    <property type="term" value="P:maintenance of CRISPR repeat elements"/>
    <property type="evidence" value="ECO:0007669"/>
    <property type="project" value="InterPro"/>
</dbReference>
<accession>A0A1G5X4D0</accession>
<keyword evidence="4" id="KW-0378">Hydrolase</keyword>
<dbReference type="STRING" id="279824.SAMN03080617_01519"/>
<evidence type="ECO:0000313" key="7">
    <source>
        <dbReference type="EMBL" id="SDA64435.1"/>
    </source>
</evidence>
<evidence type="ECO:0000256" key="5">
    <source>
        <dbReference type="ARBA" id="ARBA00022842"/>
    </source>
</evidence>
<reference evidence="8" key="1">
    <citation type="submission" date="2016-10" db="EMBL/GenBank/DDBJ databases">
        <authorList>
            <person name="Varghese N."/>
            <person name="Submissions S."/>
        </authorList>
    </citation>
    <scope>NUCLEOTIDE SEQUENCE [LARGE SCALE GENOMIC DNA]</scope>
    <source>
        <strain evidence="8">DSM 22703</strain>
    </source>
</reference>
<dbReference type="Gene3D" id="3.100.10.20">
    <property type="entry name" value="CRISPR-associated endonuclease Cas1, N-terminal domain"/>
    <property type="match status" value="1"/>
</dbReference>
<dbReference type="Proteomes" id="UP000198756">
    <property type="component" value="Unassembled WGS sequence"/>
</dbReference>
<dbReference type="GO" id="GO:0046872">
    <property type="term" value="F:metal ion binding"/>
    <property type="evidence" value="ECO:0007669"/>
    <property type="project" value="UniProtKB-KW"/>
</dbReference>
<dbReference type="GO" id="GO:0003676">
    <property type="term" value="F:nucleic acid binding"/>
    <property type="evidence" value="ECO:0007669"/>
    <property type="project" value="InterPro"/>
</dbReference>
<dbReference type="GO" id="GO:0051607">
    <property type="term" value="P:defense response to virus"/>
    <property type="evidence" value="ECO:0007669"/>
    <property type="project" value="UniProtKB-KW"/>
</dbReference>
<evidence type="ECO:0000256" key="6">
    <source>
        <dbReference type="ARBA" id="ARBA00023118"/>
    </source>
</evidence>
<dbReference type="InterPro" id="IPR002729">
    <property type="entry name" value="CRISPR-assoc_Cas1"/>
</dbReference>
<protein>
    <submittedName>
        <fullName evidence="7">CRISPR associated protein Cas1</fullName>
    </submittedName>
</protein>
<evidence type="ECO:0000256" key="3">
    <source>
        <dbReference type="ARBA" id="ARBA00022759"/>
    </source>
</evidence>